<keyword evidence="4" id="KW-1185">Reference proteome</keyword>
<name>A0A090IU80_9BACI</name>
<evidence type="ECO:0000256" key="2">
    <source>
        <dbReference type="ARBA" id="ARBA00023002"/>
    </source>
</evidence>
<dbReference type="Gene3D" id="3.40.50.720">
    <property type="entry name" value="NAD(P)-binding Rossmann-like Domain"/>
    <property type="match status" value="1"/>
</dbReference>
<dbReference type="PANTHER" id="PTHR24321">
    <property type="entry name" value="DEHYDROGENASES, SHORT CHAIN"/>
    <property type="match status" value="1"/>
</dbReference>
<dbReference type="Proteomes" id="UP000040576">
    <property type="component" value="Unassembled WGS sequence"/>
</dbReference>
<evidence type="ECO:0000313" key="3">
    <source>
        <dbReference type="EMBL" id="CEE01237.1"/>
    </source>
</evidence>
<dbReference type="SUPFAM" id="SSF51735">
    <property type="entry name" value="NAD(P)-binding Rossmann-fold domains"/>
    <property type="match status" value="1"/>
</dbReference>
<evidence type="ECO:0000256" key="1">
    <source>
        <dbReference type="ARBA" id="ARBA00006484"/>
    </source>
</evidence>
<evidence type="ECO:0000313" key="4">
    <source>
        <dbReference type="Proteomes" id="UP000040576"/>
    </source>
</evidence>
<dbReference type="GO" id="GO:0008206">
    <property type="term" value="P:bile acid metabolic process"/>
    <property type="evidence" value="ECO:0007669"/>
    <property type="project" value="UniProtKB-ARBA"/>
</dbReference>
<dbReference type="PRINTS" id="PR00081">
    <property type="entry name" value="GDHRDH"/>
</dbReference>
<dbReference type="AlphaFoldDB" id="A0A090IU80"/>
<dbReference type="RefSeq" id="WP_034769444.1">
    <property type="nucleotide sequence ID" value="NZ_CCRF01000044.1"/>
</dbReference>
<sequence length="246" mass="26968">MFQNKTVIVTGGANGIGRSIVQTFANAFANVVVADVDVEAGKTLEKQLLASGKQVFFVETDMRKEEEIRRLVEFTIQKYGGIDVIINNAGISKFIPLFEMSVAEWDDMLNTNLRSAFLCSKEAARFMKEKGGSIINIASTRAFMSEPNTEGYAASKGGIIALTHALAASLSPYHIRVNSVSPGWIHTGDKSELSERDHKQHWSGRVGEPADIARACLFLANPENDFISGENITIDGGMTKKMIYEE</sequence>
<dbReference type="NCBIfam" id="NF005559">
    <property type="entry name" value="PRK07231.1"/>
    <property type="match status" value="1"/>
</dbReference>
<dbReference type="Pfam" id="PF13561">
    <property type="entry name" value="adh_short_C2"/>
    <property type="match status" value="1"/>
</dbReference>
<dbReference type="PROSITE" id="PS00061">
    <property type="entry name" value="ADH_SHORT"/>
    <property type="match status" value="1"/>
</dbReference>
<accession>A0A090IU80</accession>
<dbReference type="InterPro" id="IPR020904">
    <property type="entry name" value="Sc_DH/Rdtase_CS"/>
</dbReference>
<gene>
    <name evidence="3" type="ORF">BT1A1_1408</name>
</gene>
<dbReference type="PANTHER" id="PTHR24321:SF8">
    <property type="entry name" value="ESTRADIOL 17-BETA-DEHYDROGENASE 8-RELATED"/>
    <property type="match status" value="1"/>
</dbReference>
<keyword evidence="2" id="KW-0560">Oxidoreductase</keyword>
<dbReference type="PRINTS" id="PR00080">
    <property type="entry name" value="SDRFAMILY"/>
</dbReference>
<proteinExistence type="inferred from homology"/>
<reference evidence="3 4" key="1">
    <citation type="submission" date="2014-07" db="EMBL/GenBank/DDBJ databases">
        <authorList>
            <person name="Wibberg Daniel"/>
        </authorList>
    </citation>
    <scope>NUCLEOTIDE SEQUENCE [LARGE SCALE GENOMIC DNA]</scope>
</reference>
<comment type="similarity">
    <text evidence="1">Belongs to the short-chain dehydrogenases/reductases (SDR) family.</text>
</comment>
<organism evidence="3 4">
    <name type="scientific">Caldibacillus thermoamylovorans</name>
    <dbReference type="NCBI Taxonomy" id="35841"/>
    <lineage>
        <taxon>Bacteria</taxon>
        <taxon>Bacillati</taxon>
        <taxon>Bacillota</taxon>
        <taxon>Bacilli</taxon>
        <taxon>Bacillales</taxon>
        <taxon>Bacillaceae</taxon>
        <taxon>Caldibacillus</taxon>
    </lineage>
</organism>
<dbReference type="EMBL" id="CCRF01000044">
    <property type="protein sequence ID" value="CEE01237.1"/>
    <property type="molecule type" value="Genomic_DNA"/>
</dbReference>
<dbReference type="FunFam" id="3.40.50.720:FF:000084">
    <property type="entry name" value="Short-chain dehydrogenase reductase"/>
    <property type="match status" value="1"/>
</dbReference>
<protein>
    <submittedName>
        <fullName evidence="3">Dehydrogenase</fullName>
    </submittedName>
</protein>
<dbReference type="InterPro" id="IPR002347">
    <property type="entry name" value="SDR_fam"/>
</dbReference>
<dbReference type="GO" id="GO:0016491">
    <property type="term" value="F:oxidoreductase activity"/>
    <property type="evidence" value="ECO:0007669"/>
    <property type="project" value="UniProtKB-KW"/>
</dbReference>
<dbReference type="InterPro" id="IPR036291">
    <property type="entry name" value="NAD(P)-bd_dom_sf"/>
</dbReference>